<feature type="region of interest" description="Disordered" evidence="1">
    <location>
        <begin position="47"/>
        <end position="66"/>
    </location>
</feature>
<gene>
    <name evidence="2" type="ORF">EXN66_Car007889</name>
</gene>
<reference evidence="2 3" key="1">
    <citation type="submission" date="2019-02" db="EMBL/GenBank/DDBJ databases">
        <title>Opniocepnalus argus genome.</title>
        <authorList>
            <person name="Zhou C."/>
            <person name="Xiao S."/>
        </authorList>
    </citation>
    <scope>NUCLEOTIDE SEQUENCE [LARGE SCALE GENOMIC DNA]</scope>
    <source>
        <strain evidence="2">OARG1902GOOAL</strain>
        <tissue evidence="2">Muscle</tissue>
    </source>
</reference>
<evidence type="ECO:0000313" key="3">
    <source>
        <dbReference type="Proteomes" id="UP000503349"/>
    </source>
</evidence>
<keyword evidence="3" id="KW-1185">Reference proteome</keyword>
<evidence type="ECO:0000256" key="1">
    <source>
        <dbReference type="SAM" id="MobiDB-lite"/>
    </source>
</evidence>
<sequence>MSAEQPHFPSLKTWRDFCSVRNQMLCRVGVSTDYVHILTARNSAVPLRPDAPSRQNDGVNFRTSFK</sequence>
<feature type="compositionally biased region" description="Polar residues" evidence="1">
    <location>
        <begin position="53"/>
        <end position="66"/>
    </location>
</feature>
<dbReference type="Proteomes" id="UP000503349">
    <property type="component" value="Chromosome 7"/>
</dbReference>
<organism evidence="2 3">
    <name type="scientific">Channa argus</name>
    <name type="common">Northern snakehead</name>
    <name type="synonym">Ophicephalus argus</name>
    <dbReference type="NCBI Taxonomy" id="215402"/>
    <lineage>
        <taxon>Eukaryota</taxon>
        <taxon>Metazoa</taxon>
        <taxon>Chordata</taxon>
        <taxon>Craniata</taxon>
        <taxon>Vertebrata</taxon>
        <taxon>Euteleostomi</taxon>
        <taxon>Actinopterygii</taxon>
        <taxon>Neopterygii</taxon>
        <taxon>Teleostei</taxon>
        <taxon>Neoteleostei</taxon>
        <taxon>Acanthomorphata</taxon>
        <taxon>Anabantaria</taxon>
        <taxon>Anabantiformes</taxon>
        <taxon>Channoidei</taxon>
        <taxon>Channidae</taxon>
        <taxon>Channa</taxon>
    </lineage>
</organism>
<reference evidence="3" key="2">
    <citation type="submission" date="2019-02" db="EMBL/GenBank/DDBJ databases">
        <title>Opniocepnalus argus Var Kimnra genome.</title>
        <authorList>
            <person name="Zhou C."/>
            <person name="Xiao S."/>
        </authorList>
    </citation>
    <scope>NUCLEOTIDE SEQUENCE [LARGE SCALE GENOMIC DNA]</scope>
</reference>
<proteinExistence type="predicted"/>
<name>A0A6G1PPV7_CHAAH</name>
<evidence type="ECO:0000313" key="2">
    <source>
        <dbReference type="EMBL" id="KAF3692213.1"/>
    </source>
</evidence>
<accession>A0A6G1PPV7</accession>
<protein>
    <submittedName>
        <fullName evidence="2">Uncharacterized protein</fullName>
    </submittedName>
</protein>
<dbReference type="AlphaFoldDB" id="A0A6G1PPV7"/>
<dbReference type="EMBL" id="CM015718">
    <property type="protein sequence ID" value="KAF3692213.1"/>
    <property type="molecule type" value="Genomic_DNA"/>
</dbReference>